<organism evidence="1 2">
    <name type="scientific">Pontivivens nitratireducens</name>
    <dbReference type="NCBI Taxonomy" id="2758038"/>
    <lineage>
        <taxon>Bacteria</taxon>
        <taxon>Pseudomonadati</taxon>
        <taxon>Pseudomonadota</taxon>
        <taxon>Alphaproteobacteria</taxon>
        <taxon>Rhodobacterales</taxon>
        <taxon>Paracoccaceae</taxon>
        <taxon>Pontivivens</taxon>
    </lineage>
</organism>
<dbReference type="Proteomes" id="UP000500791">
    <property type="component" value="Chromosome"/>
</dbReference>
<gene>
    <name evidence="1" type="ORF">G8E03_13805</name>
</gene>
<dbReference type="AlphaFoldDB" id="A0A6G7VP82"/>
<evidence type="ECO:0000313" key="2">
    <source>
        <dbReference type="Proteomes" id="UP000500791"/>
    </source>
</evidence>
<protein>
    <submittedName>
        <fullName evidence="1">Uncharacterized protein</fullName>
    </submittedName>
</protein>
<accession>A0A6G7VP82</accession>
<reference evidence="1 2" key="1">
    <citation type="submission" date="2020-03" db="EMBL/GenBank/DDBJ databases">
        <title>Complete genome sequence of Monaibacterium sp. ALG8 with diverse plasmids.</title>
        <authorList>
            <person name="Sun C."/>
        </authorList>
    </citation>
    <scope>NUCLEOTIDE SEQUENCE [LARGE SCALE GENOMIC DNA]</scope>
    <source>
        <strain evidence="1 2">ALG8</strain>
    </source>
</reference>
<dbReference type="RefSeq" id="WP_166193074.1">
    <property type="nucleotide sequence ID" value="NZ_CP049811.1"/>
</dbReference>
<name>A0A6G7VP82_9RHOB</name>
<evidence type="ECO:0000313" key="1">
    <source>
        <dbReference type="EMBL" id="QIK41730.1"/>
    </source>
</evidence>
<dbReference type="KEGG" id="mon:G8E03_13805"/>
<dbReference type="EMBL" id="CP049811">
    <property type="protein sequence ID" value="QIK41730.1"/>
    <property type="molecule type" value="Genomic_DNA"/>
</dbReference>
<proteinExistence type="predicted"/>
<sequence length="129" mass="14209">MIRTFAALLIATPLAAQQIVDPESVLDLVEGRVLEYSAQGREMGREQFLSRTEVFLRSASGKCLYGEVSVRGSALCFEYEDSPTLHCWSTFRFPDGSLKMRLTSLSSNTLLDLSDINDDPVICDPAGTV</sequence>
<keyword evidence="2" id="KW-1185">Reference proteome</keyword>